<organism evidence="5 6">
    <name type="scientific">Kaistia terrae</name>
    <dbReference type="NCBI Taxonomy" id="537017"/>
    <lineage>
        <taxon>Bacteria</taxon>
        <taxon>Pseudomonadati</taxon>
        <taxon>Pseudomonadota</taxon>
        <taxon>Alphaproteobacteria</taxon>
        <taxon>Hyphomicrobiales</taxon>
        <taxon>Kaistiaceae</taxon>
        <taxon>Kaistia</taxon>
    </lineage>
</organism>
<dbReference type="InterPro" id="IPR014722">
    <property type="entry name" value="Rib_uL2_dom2"/>
</dbReference>
<accession>A0ABW0Q3K1</accession>
<dbReference type="Proteomes" id="UP001596150">
    <property type="component" value="Unassembled WGS sequence"/>
</dbReference>
<protein>
    <submittedName>
        <fullName evidence="5">Transcription termination/antitermination protein NusG</fullName>
    </submittedName>
</protein>
<proteinExistence type="predicted"/>
<keyword evidence="6" id="KW-1185">Reference proteome</keyword>
<dbReference type="Gene3D" id="3.30.70.940">
    <property type="entry name" value="NusG, N-terminal domain"/>
    <property type="match status" value="1"/>
</dbReference>
<name>A0ABW0Q3K1_9HYPH</name>
<dbReference type="SUPFAM" id="SSF82679">
    <property type="entry name" value="N-utilization substance G protein NusG, N-terminal domain"/>
    <property type="match status" value="1"/>
</dbReference>
<dbReference type="Gene3D" id="2.30.30.30">
    <property type="match status" value="1"/>
</dbReference>
<keyword evidence="1" id="KW-0889">Transcription antitermination</keyword>
<feature type="domain" description="NusG-like N-terminal" evidence="4">
    <location>
        <begin position="51"/>
        <end position="162"/>
    </location>
</feature>
<dbReference type="InterPro" id="IPR006645">
    <property type="entry name" value="NGN-like_dom"/>
</dbReference>
<dbReference type="InterPro" id="IPR043425">
    <property type="entry name" value="NusG-like"/>
</dbReference>
<sequence>MNLVKRVVSEMEMAAVDLMTAQHGKIWQIGEIVDFLPSASERSERRPSEGWFIVYTGGCDERRAAAALSLRGWAVYLPIVAKWVPVKKRGGLRAERKKRNKGEASEPMRRIEVPLYPRYLFVEVVPKVSTCWPLMDVPGVSLVLKRDADTFVSLDREAIADIERRVATHDSAPPKRANLLKPKAGTPIRITGGPFADFTAIVTPGGHEAEVKCELELFGRPTPVRVDLDDIDVLE</sequence>
<dbReference type="Pfam" id="PF02357">
    <property type="entry name" value="NusG"/>
    <property type="match status" value="1"/>
</dbReference>
<evidence type="ECO:0000256" key="3">
    <source>
        <dbReference type="ARBA" id="ARBA00023163"/>
    </source>
</evidence>
<dbReference type="PROSITE" id="PS01014">
    <property type="entry name" value="NUSG"/>
    <property type="match status" value="1"/>
</dbReference>
<dbReference type="RefSeq" id="WP_266346138.1">
    <property type="nucleotide sequence ID" value="NZ_JAPKNH010000013.1"/>
</dbReference>
<dbReference type="PANTHER" id="PTHR30265">
    <property type="entry name" value="RHO-INTERACTING TRANSCRIPTION TERMINATION FACTOR NUSG"/>
    <property type="match status" value="1"/>
</dbReference>
<reference evidence="6" key="1">
    <citation type="journal article" date="2019" name="Int. J. Syst. Evol. Microbiol.">
        <title>The Global Catalogue of Microorganisms (GCM) 10K type strain sequencing project: providing services to taxonomists for standard genome sequencing and annotation.</title>
        <authorList>
            <consortium name="The Broad Institute Genomics Platform"/>
            <consortium name="The Broad Institute Genome Sequencing Center for Infectious Disease"/>
            <person name="Wu L."/>
            <person name="Ma J."/>
        </authorList>
    </citation>
    <scope>NUCLEOTIDE SEQUENCE [LARGE SCALE GENOMIC DNA]</scope>
    <source>
        <strain evidence="6">KACC 12633</strain>
    </source>
</reference>
<dbReference type="EMBL" id="JBHSML010000032">
    <property type="protein sequence ID" value="MFC5519161.1"/>
    <property type="molecule type" value="Genomic_DNA"/>
</dbReference>
<keyword evidence="2" id="KW-0805">Transcription regulation</keyword>
<evidence type="ECO:0000256" key="2">
    <source>
        <dbReference type="ARBA" id="ARBA00023015"/>
    </source>
</evidence>
<dbReference type="InterPro" id="IPR015869">
    <property type="entry name" value="Transcrpt_antiterm_NusG_bac_CS"/>
</dbReference>
<dbReference type="CDD" id="cd06091">
    <property type="entry name" value="KOW_NusG"/>
    <property type="match status" value="1"/>
</dbReference>
<evidence type="ECO:0000256" key="1">
    <source>
        <dbReference type="ARBA" id="ARBA00022814"/>
    </source>
</evidence>
<dbReference type="InterPro" id="IPR008991">
    <property type="entry name" value="Translation_prot_SH3-like_sf"/>
</dbReference>
<dbReference type="InterPro" id="IPR036735">
    <property type="entry name" value="NGN_dom_sf"/>
</dbReference>
<gene>
    <name evidence="5" type="ORF">ACFPP9_25575</name>
</gene>
<dbReference type="PANTHER" id="PTHR30265:SF4">
    <property type="entry name" value="KOW MOTIF FAMILY PROTEIN, EXPRESSED"/>
    <property type="match status" value="1"/>
</dbReference>
<dbReference type="SUPFAM" id="SSF50104">
    <property type="entry name" value="Translation proteins SH3-like domain"/>
    <property type="match status" value="1"/>
</dbReference>
<evidence type="ECO:0000259" key="4">
    <source>
        <dbReference type="Pfam" id="PF02357"/>
    </source>
</evidence>
<comment type="caution">
    <text evidence="5">The sequence shown here is derived from an EMBL/GenBank/DDBJ whole genome shotgun (WGS) entry which is preliminary data.</text>
</comment>
<evidence type="ECO:0000313" key="5">
    <source>
        <dbReference type="EMBL" id="MFC5519161.1"/>
    </source>
</evidence>
<evidence type="ECO:0000313" key="6">
    <source>
        <dbReference type="Proteomes" id="UP001596150"/>
    </source>
</evidence>
<keyword evidence="3" id="KW-0804">Transcription</keyword>